<dbReference type="InterPro" id="IPR035897">
    <property type="entry name" value="Toll_tir_struct_dom_sf"/>
</dbReference>
<feature type="domain" description="TIR" evidence="5">
    <location>
        <begin position="19"/>
        <end position="185"/>
    </location>
</feature>
<dbReference type="SUPFAM" id="SSF52058">
    <property type="entry name" value="L domain-like"/>
    <property type="match status" value="2"/>
</dbReference>
<dbReference type="InterPro" id="IPR042197">
    <property type="entry name" value="Apaf_helical"/>
</dbReference>
<feature type="region of interest" description="Disordered" evidence="4">
    <location>
        <begin position="1237"/>
        <end position="1328"/>
    </location>
</feature>
<dbReference type="InterPro" id="IPR000157">
    <property type="entry name" value="TIR_dom"/>
</dbReference>
<dbReference type="Gene3D" id="3.40.50.300">
    <property type="entry name" value="P-loop containing nucleotide triphosphate hydrolases"/>
    <property type="match status" value="1"/>
</dbReference>
<dbReference type="PROSITE" id="PS50104">
    <property type="entry name" value="TIR"/>
    <property type="match status" value="1"/>
</dbReference>
<dbReference type="SUPFAM" id="SSF52540">
    <property type="entry name" value="P-loop containing nucleoside triphosphate hydrolases"/>
    <property type="match status" value="1"/>
</dbReference>
<dbReference type="Gene3D" id="1.10.8.430">
    <property type="entry name" value="Helical domain of apoptotic protease-activating factors"/>
    <property type="match status" value="1"/>
</dbReference>
<dbReference type="PANTHER" id="PTHR11017:SF570">
    <property type="entry name" value="DISEASE RESISTANCE PROTEIN (TIR-NBS CLASS)-RELATED"/>
    <property type="match status" value="1"/>
</dbReference>
<dbReference type="InterPro" id="IPR058192">
    <property type="entry name" value="WHD_ROQ1-like"/>
</dbReference>
<keyword evidence="2" id="KW-0677">Repeat</keyword>
<dbReference type="FunFam" id="3.40.50.10140:FF:000007">
    <property type="entry name" value="Disease resistance protein (TIR-NBS-LRR class)"/>
    <property type="match status" value="1"/>
</dbReference>
<dbReference type="InterPro" id="IPR044974">
    <property type="entry name" value="Disease_R_plants"/>
</dbReference>
<dbReference type="Proteomes" id="UP001634007">
    <property type="component" value="Unassembled WGS sequence"/>
</dbReference>
<dbReference type="EMBL" id="JBJKBG010000008">
    <property type="protein sequence ID" value="KAL3727148.1"/>
    <property type="molecule type" value="Genomic_DNA"/>
</dbReference>
<dbReference type="PROSITE" id="PS51450">
    <property type="entry name" value="LRR"/>
    <property type="match status" value="1"/>
</dbReference>
<reference evidence="6 7" key="1">
    <citation type="submission" date="2024-11" db="EMBL/GenBank/DDBJ databases">
        <title>Chromosome-level genome assembly of Eucalyptus globulus Labill. provides insights into its genome evolution.</title>
        <authorList>
            <person name="Li X."/>
        </authorList>
    </citation>
    <scope>NUCLEOTIDE SEQUENCE [LARGE SCALE GENOMIC DNA]</scope>
    <source>
        <strain evidence="6">CL2024</strain>
        <tissue evidence="6">Fresh tender leaves</tissue>
    </source>
</reference>
<evidence type="ECO:0000256" key="4">
    <source>
        <dbReference type="SAM" id="MobiDB-lite"/>
    </source>
</evidence>
<evidence type="ECO:0000256" key="2">
    <source>
        <dbReference type="ARBA" id="ARBA00022737"/>
    </source>
</evidence>
<evidence type="ECO:0000256" key="3">
    <source>
        <dbReference type="ARBA" id="ARBA00023027"/>
    </source>
</evidence>
<keyword evidence="7" id="KW-1185">Reference proteome</keyword>
<dbReference type="Pfam" id="PF23282">
    <property type="entry name" value="WHD_ROQ1"/>
    <property type="match status" value="1"/>
</dbReference>
<dbReference type="Pfam" id="PF01582">
    <property type="entry name" value="TIR"/>
    <property type="match status" value="1"/>
</dbReference>
<dbReference type="Pfam" id="PF00931">
    <property type="entry name" value="NB-ARC"/>
    <property type="match status" value="1"/>
</dbReference>
<evidence type="ECO:0000259" key="5">
    <source>
        <dbReference type="PROSITE" id="PS50104"/>
    </source>
</evidence>
<accession>A0ABD3JLS2</accession>
<feature type="compositionally biased region" description="Acidic residues" evidence="4">
    <location>
        <begin position="1238"/>
        <end position="1264"/>
    </location>
</feature>
<keyword evidence="3" id="KW-0520">NAD</keyword>
<sequence>MANSGVVMTTDNAAQALGGEYQVFLSFRGPDTRHGFTDFLYNDLVDVGVRVFRDEDELRIGEVIGENLLCAINSSKIYIPIFSKTYASSKWCLRELAHIVDNVSKLDGEKSILPIFFNVEPEDVKLKTPLYNNAFLEHEKRFPEEVAAWKKALARVDEIKGWNVKKDESQVKIVKSVVEKVLEMLEIKHKSVTELLVGVDDRIKELTNLLCVNHDDVQLVGIYGMGGIGKTTLAKLVFNQLSSHFGKCCSFLENVRENSLTEKGFVHLQKKLLFDIVGSGFVEKIKDIEKGMRSIGRTLPTKKVFLVLDDVDNKEHIKKLIGNFSLHSGSRIIVTTRNTTILQVEGFKGEIREYEMRKMDYGHAFQLFCRHAFGADFAWDDFKRLSSDIVSHMGGLPLAIEVVGSLLKGKDKAFWKETSYRLREVPEKEILEKLRISYDNLDKYQQQIFLDIACFFSHEKKTDAIYMWADCQLYPQRGIDVLTSRCLIKIGHNDMIQMHDQLIDMGRQIVREESSGDLGRQSRLWIAKEALEIIKTEERKDKVLALDLNGLDYPIVIANDEFERLRNLRSLKLGIGTFVGDFAKCHSKLRWISWHSPHPNFKANNLYLDHLVVFKLDLNGFKDDSKAWDLIKGARNLKVLSLTRCYAITTIPDFSKCLGLERLTVAHCYNLKRIKSFIGDLQSLIELEVEWCTGLVDLPKEVGALVKLKRFSLCRCLRLRELPDSVGNLTSLTELDLTGKGIAKLPNSIGKFFFLLTDTGIRKLPNTIRKLKSLCVLNFPRGPCFHRKHHVWQLPSGISMLVDLIDLNFGGHYKLEGEIPVEIGELSHLRSLDLSCSRISKIPETINKLHHLDTLNLVGCDGIQMLPELPTSLVCLQLLSASLLLVLNLSNLTNLITLQLSDCSKLTGKSKIITGCNLRWIGRLSRLKFLDLNLLNVPAPPELTSLPHLERLCLSHLNLQTLPLDGLPQLGFLHVHGCKLLQRLSIPLELKKLESMHVSDCLDLVEIKYLGLSESLKSIVVFGCKSLRRISGLSYLTKLERLKITRCMSLIKLIDASCTNTLDDCIVEIEECGDLVPSTPYEMSMKCYREEFLQDTSDIESKSDKMEHPFTIKFRFGSKSSDGSPQWGETEMKNFTPDSVTYEGLIACMKIFHCRVKRMWYETCWEGHEDIFCEESNKGIEIKSDEQVKEMAQLASKRGFIILDVLGAVDRTEAYDDDTISTLREVWTIKTDVCPNEDGAEWDVSGPEEDLDSSGPEEDLDSASEGESQTDSTSSIDDFESELGNAEYFEATGNRRQMTDGKVGHHGTVDEGETASIENRKEKRDETVEPAVQNVVQSTYQQCEVDEHHEMPCKATTEVEDQMETASVKTDRTAETDRVPAKKRKREWD</sequence>
<evidence type="ECO:0000256" key="1">
    <source>
        <dbReference type="ARBA" id="ARBA00022614"/>
    </source>
</evidence>
<dbReference type="SMART" id="SM00255">
    <property type="entry name" value="TIR"/>
    <property type="match status" value="1"/>
</dbReference>
<keyword evidence="1" id="KW-0433">Leucine-rich repeat</keyword>
<dbReference type="InterPro" id="IPR001611">
    <property type="entry name" value="Leu-rich_rpt"/>
</dbReference>
<dbReference type="InterPro" id="IPR002182">
    <property type="entry name" value="NB-ARC"/>
</dbReference>
<comment type="caution">
    <text evidence="6">The sequence shown here is derived from an EMBL/GenBank/DDBJ whole genome shotgun (WGS) entry which is preliminary data.</text>
</comment>
<dbReference type="Gene3D" id="3.80.10.10">
    <property type="entry name" value="Ribonuclease Inhibitor"/>
    <property type="match status" value="3"/>
</dbReference>
<dbReference type="PANTHER" id="PTHR11017">
    <property type="entry name" value="LEUCINE-RICH REPEAT-CONTAINING PROTEIN"/>
    <property type="match status" value="1"/>
</dbReference>
<feature type="region of interest" description="Disordered" evidence="4">
    <location>
        <begin position="1355"/>
        <end position="1389"/>
    </location>
</feature>
<dbReference type="InterPro" id="IPR027417">
    <property type="entry name" value="P-loop_NTPase"/>
</dbReference>
<dbReference type="SMART" id="SM00369">
    <property type="entry name" value="LRR_TYP"/>
    <property type="match status" value="3"/>
</dbReference>
<proteinExistence type="predicted"/>
<dbReference type="InterPro" id="IPR032675">
    <property type="entry name" value="LRR_dom_sf"/>
</dbReference>
<evidence type="ECO:0000313" key="6">
    <source>
        <dbReference type="EMBL" id="KAL3727148.1"/>
    </source>
</evidence>
<gene>
    <name evidence="6" type="ORF">ACJRO7_031970</name>
</gene>
<protein>
    <recommendedName>
        <fullName evidence="5">TIR domain-containing protein</fullName>
    </recommendedName>
</protein>
<feature type="compositionally biased region" description="Basic and acidic residues" evidence="4">
    <location>
        <begin position="1318"/>
        <end position="1327"/>
    </location>
</feature>
<dbReference type="SUPFAM" id="SSF52200">
    <property type="entry name" value="Toll/Interleukin receptor TIR domain"/>
    <property type="match status" value="1"/>
</dbReference>
<feature type="compositionally biased region" description="Polar residues" evidence="4">
    <location>
        <begin position="1265"/>
        <end position="1276"/>
    </location>
</feature>
<evidence type="ECO:0000313" key="7">
    <source>
        <dbReference type="Proteomes" id="UP001634007"/>
    </source>
</evidence>
<dbReference type="Gene3D" id="3.40.50.10140">
    <property type="entry name" value="Toll/interleukin-1 receptor homology (TIR) domain"/>
    <property type="match status" value="1"/>
</dbReference>
<dbReference type="InterPro" id="IPR003591">
    <property type="entry name" value="Leu-rich_rpt_typical-subtyp"/>
</dbReference>
<organism evidence="6 7">
    <name type="scientific">Eucalyptus globulus</name>
    <name type="common">Tasmanian blue gum</name>
    <dbReference type="NCBI Taxonomy" id="34317"/>
    <lineage>
        <taxon>Eukaryota</taxon>
        <taxon>Viridiplantae</taxon>
        <taxon>Streptophyta</taxon>
        <taxon>Embryophyta</taxon>
        <taxon>Tracheophyta</taxon>
        <taxon>Spermatophyta</taxon>
        <taxon>Magnoliopsida</taxon>
        <taxon>eudicotyledons</taxon>
        <taxon>Gunneridae</taxon>
        <taxon>Pentapetalae</taxon>
        <taxon>rosids</taxon>
        <taxon>malvids</taxon>
        <taxon>Myrtales</taxon>
        <taxon>Myrtaceae</taxon>
        <taxon>Myrtoideae</taxon>
        <taxon>Eucalypteae</taxon>
        <taxon>Eucalyptus</taxon>
    </lineage>
</organism>
<dbReference type="PRINTS" id="PR00364">
    <property type="entry name" value="DISEASERSIST"/>
</dbReference>
<name>A0ABD3JLS2_EUCGL</name>
<feature type="compositionally biased region" description="Basic and acidic residues" evidence="4">
    <location>
        <begin position="1369"/>
        <end position="1389"/>
    </location>
</feature>
<feature type="compositionally biased region" description="Basic and acidic residues" evidence="4">
    <location>
        <begin position="1297"/>
        <end position="1309"/>
    </location>
</feature>